<dbReference type="RefSeq" id="WP_114210485.1">
    <property type="nucleotide sequence ID" value="NZ_CP030840.1"/>
</dbReference>
<dbReference type="InterPro" id="IPR011701">
    <property type="entry name" value="MFS"/>
</dbReference>
<evidence type="ECO:0000256" key="4">
    <source>
        <dbReference type="ARBA" id="ARBA00022692"/>
    </source>
</evidence>
<evidence type="ECO:0000256" key="2">
    <source>
        <dbReference type="ARBA" id="ARBA00022448"/>
    </source>
</evidence>
<proteinExistence type="predicted"/>
<feature type="transmembrane region" description="Helical" evidence="7">
    <location>
        <begin position="90"/>
        <end position="109"/>
    </location>
</feature>
<dbReference type="OrthoDB" id="102502at2"/>
<keyword evidence="10" id="KW-1185">Reference proteome</keyword>
<dbReference type="KEGG" id="abas:ACPOL_6685"/>
<keyword evidence="4 7" id="KW-0812">Transmembrane</keyword>
<dbReference type="CDD" id="cd17503">
    <property type="entry name" value="MFS_LmrB_MDR_like"/>
    <property type="match status" value="1"/>
</dbReference>
<dbReference type="EMBL" id="CP030840">
    <property type="protein sequence ID" value="AXC15897.1"/>
    <property type="molecule type" value="Genomic_DNA"/>
</dbReference>
<protein>
    <submittedName>
        <fullName evidence="9">Inner membrane component of tripartite multidrug resistance system</fullName>
    </submittedName>
</protein>
<keyword evidence="2" id="KW-0813">Transport</keyword>
<feature type="transmembrane region" description="Helical" evidence="7">
    <location>
        <begin position="245"/>
        <end position="267"/>
    </location>
</feature>
<dbReference type="PANTHER" id="PTHR23501">
    <property type="entry name" value="MAJOR FACILITATOR SUPERFAMILY"/>
    <property type="match status" value="1"/>
</dbReference>
<feature type="transmembrane region" description="Helical" evidence="7">
    <location>
        <begin position="22"/>
        <end position="42"/>
    </location>
</feature>
<feature type="transmembrane region" description="Helical" evidence="7">
    <location>
        <begin position="414"/>
        <end position="434"/>
    </location>
</feature>
<organism evidence="9 10">
    <name type="scientific">Acidisarcina polymorpha</name>
    <dbReference type="NCBI Taxonomy" id="2211140"/>
    <lineage>
        <taxon>Bacteria</taxon>
        <taxon>Pseudomonadati</taxon>
        <taxon>Acidobacteriota</taxon>
        <taxon>Terriglobia</taxon>
        <taxon>Terriglobales</taxon>
        <taxon>Acidobacteriaceae</taxon>
        <taxon>Acidisarcina</taxon>
    </lineage>
</organism>
<evidence type="ECO:0000313" key="10">
    <source>
        <dbReference type="Proteomes" id="UP000253606"/>
    </source>
</evidence>
<evidence type="ECO:0000313" key="9">
    <source>
        <dbReference type="EMBL" id="AXC15897.1"/>
    </source>
</evidence>
<reference evidence="9 10" key="1">
    <citation type="journal article" date="2018" name="Front. Microbiol.">
        <title>Hydrolytic Capabilities as a Key to Environmental Success: Chitinolytic and Cellulolytic Acidobacteria From Acidic Sub-arctic Soils and Boreal Peatlands.</title>
        <authorList>
            <person name="Belova S.E."/>
            <person name="Ravin N.V."/>
            <person name="Pankratov T.A."/>
            <person name="Rakitin A.L."/>
            <person name="Ivanova A.A."/>
            <person name="Beletsky A.V."/>
            <person name="Mardanov A.V."/>
            <person name="Sinninghe Damste J.S."/>
            <person name="Dedysh S.N."/>
        </authorList>
    </citation>
    <scope>NUCLEOTIDE SEQUENCE [LARGE SCALE GENOMIC DNA]</scope>
    <source>
        <strain evidence="9 10">SBC82</strain>
    </source>
</reference>
<evidence type="ECO:0000256" key="7">
    <source>
        <dbReference type="SAM" id="Phobius"/>
    </source>
</evidence>
<accession>A0A2Z5GAJ9</accession>
<feature type="transmembrane region" description="Helical" evidence="7">
    <location>
        <begin position="149"/>
        <end position="170"/>
    </location>
</feature>
<evidence type="ECO:0000256" key="5">
    <source>
        <dbReference type="ARBA" id="ARBA00022989"/>
    </source>
</evidence>
<dbReference type="Pfam" id="PF07690">
    <property type="entry name" value="MFS_1"/>
    <property type="match status" value="1"/>
</dbReference>
<dbReference type="GO" id="GO:0005886">
    <property type="term" value="C:plasma membrane"/>
    <property type="evidence" value="ECO:0007669"/>
    <property type="project" value="UniProtKB-SubCell"/>
</dbReference>
<keyword evidence="3" id="KW-1003">Cell membrane</keyword>
<dbReference type="Proteomes" id="UP000253606">
    <property type="component" value="Chromosome"/>
</dbReference>
<evidence type="ECO:0000259" key="8">
    <source>
        <dbReference type="PROSITE" id="PS50850"/>
    </source>
</evidence>
<gene>
    <name evidence="9" type="ORF">ACPOL_6685</name>
</gene>
<sequence>MAAAAAVNPELKAQWRPKTNPWIIAATVALAAFMEVLDTSIANVALPHIAGNLGASGDESTWVLTAYLVSNAIVLPMGGWAASVIGRKNFFMSCIVIFTVSSFLCGIASSLGLLLLFRVFQGAGGGGLQPMAQAIMADSFEPSKRGLAFALYGLVAVLAPSIGPALGGWITDNYSWHWIFYINIPVGILAFVLTSRLVEDPPFAKSDRKNLFKLDYVGLSLLVIAMGSLQIGLDKGEEKDWFGSNFIRGFGIAFAISFVALMIWEWYKKDPLIDVRLFKFKNFAVCCFLMLLTGGFLNATTVLQPQFLQQTIGYTATNAGFSLTAGGFALLFMVAIAGQLVGRFPARNIIITGFALFAVGYYFSATHLNLGISFYTASILRVLQVIAIPLVFIAVTTAAYFGLPSEKNNQVSGLINFARNIGGSILISITNAIVTESGLWHQNQMRKYLTPTDPYFHNRISALKDFFTTSAGKANAETLAQGRIYNQLNTQATALAYVDVFWILFAAALLMIPLTFLLDKNNPREQKGEIRME</sequence>
<dbReference type="PROSITE" id="PS50850">
    <property type="entry name" value="MFS"/>
    <property type="match status" value="1"/>
</dbReference>
<comment type="subcellular location">
    <subcellularLocation>
        <location evidence="1">Cell membrane</location>
        <topology evidence="1">Multi-pass membrane protein</topology>
    </subcellularLocation>
</comment>
<feature type="transmembrane region" description="Helical" evidence="7">
    <location>
        <begin position="349"/>
        <end position="370"/>
    </location>
</feature>
<feature type="domain" description="Major facilitator superfamily (MFS) profile" evidence="8">
    <location>
        <begin position="24"/>
        <end position="523"/>
    </location>
</feature>
<feature type="transmembrane region" description="Helical" evidence="7">
    <location>
        <begin position="319"/>
        <end position="337"/>
    </location>
</feature>
<evidence type="ECO:0000256" key="3">
    <source>
        <dbReference type="ARBA" id="ARBA00022475"/>
    </source>
</evidence>
<dbReference type="NCBIfam" id="TIGR00711">
    <property type="entry name" value="efflux_EmrB"/>
    <property type="match status" value="1"/>
</dbReference>
<name>A0A2Z5GAJ9_9BACT</name>
<dbReference type="InterPro" id="IPR020846">
    <property type="entry name" value="MFS_dom"/>
</dbReference>
<dbReference type="Gene3D" id="1.20.1720.10">
    <property type="entry name" value="Multidrug resistance protein D"/>
    <property type="match status" value="1"/>
</dbReference>
<feature type="transmembrane region" description="Helical" evidence="7">
    <location>
        <begin position="214"/>
        <end position="233"/>
    </location>
</feature>
<dbReference type="PRINTS" id="PR01036">
    <property type="entry name" value="TCRTETB"/>
</dbReference>
<feature type="transmembrane region" description="Helical" evidence="7">
    <location>
        <begin position="494"/>
        <end position="518"/>
    </location>
</feature>
<feature type="transmembrane region" description="Helical" evidence="7">
    <location>
        <begin position="279"/>
        <end position="299"/>
    </location>
</feature>
<dbReference type="SUPFAM" id="SSF103473">
    <property type="entry name" value="MFS general substrate transporter"/>
    <property type="match status" value="1"/>
</dbReference>
<feature type="transmembrane region" description="Helical" evidence="7">
    <location>
        <begin position="382"/>
        <end position="402"/>
    </location>
</feature>
<evidence type="ECO:0000256" key="1">
    <source>
        <dbReference type="ARBA" id="ARBA00004651"/>
    </source>
</evidence>
<evidence type="ECO:0000256" key="6">
    <source>
        <dbReference type="ARBA" id="ARBA00023136"/>
    </source>
</evidence>
<keyword evidence="6 7" id="KW-0472">Membrane</keyword>
<feature type="transmembrane region" description="Helical" evidence="7">
    <location>
        <begin position="62"/>
        <end position="83"/>
    </location>
</feature>
<keyword evidence="5 7" id="KW-1133">Transmembrane helix</keyword>
<dbReference type="InterPro" id="IPR036259">
    <property type="entry name" value="MFS_trans_sf"/>
</dbReference>
<dbReference type="PANTHER" id="PTHR23501:SF174">
    <property type="entry name" value="MULTIDRUG EXPORT PROTEIN EMRB-RELATED"/>
    <property type="match status" value="1"/>
</dbReference>
<dbReference type="Gene3D" id="1.20.1250.20">
    <property type="entry name" value="MFS general substrate transporter like domains"/>
    <property type="match status" value="1"/>
</dbReference>
<dbReference type="InterPro" id="IPR004638">
    <property type="entry name" value="EmrB-like"/>
</dbReference>
<dbReference type="AlphaFoldDB" id="A0A2Z5GAJ9"/>
<dbReference type="GO" id="GO:0022857">
    <property type="term" value="F:transmembrane transporter activity"/>
    <property type="evidence" value="ECO:0007669"/>
    <property type="project" value="InterPro"/>
</dbReference>
<feature type="transmembrane region" description="Helical" evidence="7">
    <location>
        <begin position="176"/>
        <end position="193"/>
    </location>
</feature>